<dbReference type="RefSeq" id="WP_072903506.1">
    <property type="nucleotide sequence ID" value="NZ_FRAD01000011.1"/>
</dbReference>
<evidence type="ECO:0000256" key="1">
    <source>
        <dbReference type="SAM" id="Phobius"/>
    </source>
</evidence>
<protein>
    <submittedName>
        <fullName evidence="2">ABC-2 type transport system permease protein</fullName>
    </submittedName>
</protein>
<dbReference type="OrthoDB" id="66636at2"/>
<keyword evidence="1" id="KW-0812">Transmembrane</keyword>
<feature type="transmembrane region" description="Helical" evidence="1">
    <location>
        <begin position="163"/>
        <end position="182"/>
    </location>
</feature>
<dbReference type="GO" id="GO:0140359">
    <property type="term" value="F:ABC-type transporter activity"/>
    <property type="evidence" value="ECO:0007669"/>
    <property type="project" value="InterPro"/>
</dbReference>
<evidence type="ECO:0000313" key="3">
    <source>
        <dbReference type="Proteomes" id="UP000183952"/>
    </source>
</evidence>
<keyword evidence="1" id="KW-0472">Membrane</keyword>
<feature type="transmembrane region" description="Helical" evidence="1">
    <location>
        <begin position="189"/>
        <end position="207"/>
    </location>
</feature>
<dbReference type="Proteomes" id="UP000183952">
    <property type="component" value="Unassembled WGS sequence"/>
</dbReference>
<name>A0A1M6NXN7_9CLOT</name>
<organism evidence="2 3">
    <name type="scientific">Hathewaya proteolytica DSM 3090</name>
    <dbReference type="NCBI Taxonomy" id="1121331"/>
    <lineage>
        <taxon>Bacteria</taxon>
        <taxon>Bacillati</taxon>
        <taxon>Bacillota</taxon>
        <taxon>Clostridia</taxon>
        <taxon>Eubacteriales</taxon>
        <taxon>Clostridiaceae</taxon>
        <taxon>Hathewaya</taxon>
    </lineage>
</organism>
<dbReference type="GO" id="GO:0005886">
    <property type="term" value="C:plasma membrane"/>
    <property type="evidence" value="ECO:0007669"/>
    <property type="project" value="UniProtKB-SubCell"/>
</dbReference>
<dbReference type="STRING" id="1121331.SAMN02745248_01547"/>
<proteinExistence type="predicted"/>
<gene>
    <name evidence="2" type="ORF">SAMN02745248_01547</name>
</gene>
<feature type="transmembrane region" description="Helical" evidence="1">
    <location>
        <begin position="12"/>
        <end position="36"/>
    </location>
</feature>
<accession>A0A1M6NXN7</accession>
<feature type="transmembrane region" description="Helical" evidence="1">
    <location>
        <begin position="118"/>
        <end position="143"/>
    </location>
</feature>
<keyword evidence="1" id="KW-1133">Transmembrane helix</keyword>
<feature type="transmembrane region" description="Helical" evidence="1">
    <location>
        <begin position="74"/>
        <end position="97"/>
    </location>
</feature>
<feature type="transmembrane region" description="Helical" evidence="1">
    <location>
        <begin position="242"/>
        <end position="260"/>
    </location>
</feature>
<reference evidence="2 3" key="1">
    <citation type="submission" date="2016-11" db="EMBL/GenBank/DDBJ databases">
        <authorList>
            <person name="Jaros S."/>
            <person name="Januszkiewicz K."/>
            <person name="Wedrychowicz H."/>
        </authorList>
    </citation>
    <scope>NUCLEOTIDE SEQUENCE [LARGE SCALE GENOMIC DNA]</scope>
    <source>
        <strain evidence="2 3">DSM 3090</strain>
    </source>
</reference>
<keyword evidence="3" id="KW-1185">Reference proteome</keyword>
<sequence length="266" mass="29673">MISMPLFKRNMISAVKLMVIFIAILTMYTVVIIWMFKPELANVLVQYKEMMPEFMAAVGMNGNSGTLIEFINTYLYGFLMLIVPMIFEIMIVNKTIMKYVDSGSMACLLSTPNSRKKIIVTQIVSIFISVTMLIAVITLIGVISSELMFPGKLEIGKYFNLNLSVLILHFVISSIALISACFFNDTRGFFVVGAGVPLLFYLIQMLSNMGGKLENLKYFTLYTLFPGKYIISNSNGVLCSNVIMITIAISLCIASISVFTKKDLPL</sequence>
<evidence type="ECO:0000313" key="2">
    <source>
        <dbReference type="EMBL" id="SHK00497.1"/>
    </source>
</evidence>
<dbReference type="AlphaFoldDB" id="A0A1M6NXN7"/>
<dbReference type="EMBL" id="FRAD01000011">
    <property type="protein sequence ID" value="SHK00497.1"/>
    <property type="molecule type" value="Genomic_DNA"/>
</dbReference>